<feature type="domain" description="CAAX prenyl protease 2/Lysostaphin resistance protein A-like" evidence="2">
    <location>
        <begin position="210"/>
        <end position="300"/>
    </location>
</feature>
<feature type="transmembrane region" description="Helical" evidence="1">
    <location>
        <begin position="290"/>
        <end position="310"/>
    </location>
</feature>
<feature type="transmembrane region" description="Helical" evidence="1">
    <location>
        <begin position="81"/>
        <end position="104"/>
    </location>
</feature>
<dbReference type="Proteomes" id="UP000602532">
    <property type="component" value="Unassembled WGS sequence"/>
</dbReference>
<feature type="transmembrane region" description="Helical" evidence="1">
    <location>
        <begin position="124"/>
        <end position="141"/>
    </location>
</feature>
<keyword evidence="1" id="KW-0472">Membrane</keyword>
<feature type="transmembrane region" description="Helical" evidence="1">
    <location>
        <begin position="251"/>
        <end position="278"/>
    </location>
</feature>
<dbReference type="InterPro" id="IPR003675">
    <property type="entry name" value="Rce1/LyrA-like_dom"/>
</dbReference>
<dbReference type="RefSeq" id="WP_191763818.1">
    <property type="nucleotide sequence ID" value="NZ_JACSPM010000001.1"/>
</dbReference>
<dbReference type="GO" id="GO:0008237">
    <property type="term" value="F:metallopeptidase activity"/>
    <property type="evidence" value="ECO:0007669"/>
    <property type="project" value="UniProtKB-KW"/>
</dbReference>
<accession>A0ABR8WZM4</accession>
<evidence type="ECO:0000259" key="2">
    <source>
        <dbReference type="Pfam" id="PF02517"/>
    </source>
</evidence>
<evidence type="ECO:0000256" key="1">
    <source>
        <dbReference type="SAM" id="Phobius"/>
    </source>
</evidence>
<keyword evidence="1" id="KW-0812">Transmembrane</keyword>
<feature type="transmembrane region" description="Helical" evidence="1">
    <location>
        <begin position="28"/>
        <end position="49"/>
    </location>
</feature>
<feature type="transmembrane region" description="Helical" evidence="1">
    <location>
        <begin position="176"/>
        <end position="196"/>
    </location>
</feature>
<feature type="transmembrane region" description="Helical" evidence="1">
    <location>
        <begin position="202"/>
        <end position="222"/>
    </location>
</feature>
<name>A0ABR8WZM4_9MICO</name>
<evidence type="ECO:0000313" key="3">
    <source>
        <dbReference type="EMBL" id="MBD8022402.1"/>
    </source>
</evidence>
<keyword evidence="4" id="KW-1185">Reference proteome</keyword>
<keyword evidence="1" id="KW-1133">Transmembrane helix</keyword>
<dbReference type="Pfam" id="PF02517">
    <property type="entry name" value="Rce1-like"/>
    <property type="match status" value="1"/>
</dbReference>
<reference evidence="3 4" key="1">
    <citation type="submission" date="2020-08" db="EMBL/GenBank/DDBJ databases">
        <title>A Genomic Blueprint of the Chicken Gut Microbiome.</title>
        <authorList>
            <person name="Gilroy R."/>
            <person name="Ravi A."/>
            <person name="Getino M."/>
            <person name="Pursley I."/>
            <person name="Horton D.L."/>
            <person name="Alikhan N.-F."/>
            <person name="Baker D."/>
            <person name="Gharbi K."/>
            <person name="Hall N."/>
            <person name="Watson M."/>
            <person name="Adriaenssens E.M."/>
            <person name="Foster-Nyarko E."/>
            <person name="Jarju S."/>
            <person name="Secka A."/>
            <person name="Antonio M."/>
            <person name="Oren A."/>
            <person name="Chaudhuri R."/>
            <person name="La Ragione R.M."/>
            <person name="Hildebrand F."/>
            <person name="Pallen M.J."/>
        </authorList>
    </citation>
    <scope>NUCLEOTIDE SEQUENCE [LARGE SCALE GENOMIC DNA]</scope>
    <source>
        <strain evidence="3 4">Sa1CUA4</strain>
    </source>
</reference>
<keyword evidence="3" id="KW-0482">Metalloprotease</keyword>
<protein>
    <submittedName>
        <fullName evidence="3">CPBP family intramembrane metalloprotease</fullName>
    </submittedName>
</protein>
<evidence type="ECO:0000313" key="4">
    <source>
        <dbReference type="Proteomes" id="UP000602532"/>
    </source>
</evidence>
<keyword evidence="3" id="KW-0378">Hydrolase</keyword>
<keyword evidence="3" id="KW-0645">Protease</keyword>
<feature type="transmembrane region" description="Helical" evidence="1">
    <location>
        <begin position="55"/>
        <end position="74"/>
    </location>
</feature>
<comment type="caution">
    <text evidence="3">The sequence shown here is derived from an EMBL/GenBank/DDBJ whole genome shotgun (WGS) entry which is preliminary data.</text>
</comment>
<gene>
    <name evidence="3" type="ORF">H9622_02200</name>
</gene>
<proteinExistence type="predicted"/>
<sequence>MNRRGQKGTAGRPPAPEPTIGADGRRLVVSWIAVLLLSAIPAIVAAQVAGSVPGWLVVAQGGIVALLVLAAILVPRLRPLWRYGVSAGALIAFSWAATLVDWNVPALQGLLGGSAFDARMQAEQTGKLAVTFGMIAVLLAMRLRPRDFFLVPGDLTAPIRPVRLLGFPRPDTWRRFGLIWGFGIAGALAVVGFALVRPEPSQLEALLPVAPAIVVYAALNAFSEEMTYRAPMLATLEPVVGGRHALWQAAVFFGVAHYFGIPGGLVGAVLSIFMGWMLSKAMLETRGLFWAWWIHFLSDVVIFSFIALGLTR</sequence>
<dbReference type="EMBL" id="JACSPM010000001">
    <property type="protein sequence ID" value="MBD8022402.1"/>
    <property type="molecule type" value="Genomic_DNA"/>
</dbReference>
<organism evidence="3 4">
    <name type="scientific">Microbacterium gallinarum</name>
    <dbReference type="NCBI Taxonomy" id="2762209"/>
    <lineage>
        <taxon>Bacteria</taxon>
        <taxon>Bacillati</taxon>
        <taxon>Actinomycetota</taxon>
        <taxon>Actinomycetes</taxon>
        <taxon>Micrococcales</taxon>
        <taxon>Microbacteriaceae</taxon>
        <taxon>Microbacterium</taxon>
    </lineage>
</organism>